<evidence type="ECO:0000313" key="2">
    <source>
        <dbReference type="EMBL" id="MEQ2303765.1"/>
    </source>
</evidence>
<name>A0ABV0ZCZ3_9TELE</name>
<feature type="compositionally biased region" description="Polar residues" evidence="1">
    <location>
        <begin position="1"/>
        <end position="23"/>
    </location>
</feature>
<sequence length="140" mass="16041">MGYSNNSTLPVIPNSDSQINDSAPPSRHVLGARPKNQETCYLTGRSRQLNRSEWPELQRKTPFPLGKGDFDSELLSQQLIGVRQLEFPFKIDLPHYRMKNRKMIHLLRTIKGMRTIFILNSLVPSYQRSSFGEEPSDQGP</sequence>
<feature type="region of interest" description="Disordered" evidence="1">
    <location>
        <begin position="1"/>
        <end position="37"/>
    </location>
</feature>
<keyword evidence="3" id="KW-1185">Reference proteome</keyword>
<gene>
    <name evidence="2" type="ORF">AMECASPLE_020251</name>
</gene>
<evidence type="ECO:0000313" key="3">
    <source>
        <dbReference type="Proteomes" id="UP001469553"/>
    </source>
</evidence>
<dbReference type="EMBL" id="JAHRIP010058105">
    <property type="protein sequence ID" value="MEQ2303765.1"/>
    <property type="molecule type" value="Genomic_DNA"/>
</dbReference>
<proteinExistence type="predicted"/>
<evidence type="ECO:0000256" key="1">
    <source>
        <dbReference type="SAM" id="MobiDB-lite"/>
    </source>
</evidence>
<accession>A0ABV0ZCZ3</accession>
<comment type="caution">
    <text evidence="2">The sequence shown here is derived from an EMBL/GenBank/DDBJ whole genome shotgun (WGS) entry which is preliminary data.</text>
</comment>
<protein>
    <submittedName>
        <fullName evidence="2">Uncharacterized protein</fullName>
    </submittedName>
</protein>
<reference evidence="2 3" key="1">
    <citation type="submission" date="2021-06" db="EMBL/GenBank/DDBJ databases">
        <authorList>
            <person name="Palmer J.M."/>
        </authorList>
    </citation>
    <scope>NUCLEOTIDE SEQUENCE [LARGE SCALE GENOMIC DNA]</scope>
    <source>
        <strain evidence="2 3">AS_MEX2019</strain>
        <tissue evidence="2">Muscle</tissue>
    </source>
</reference>
<organism evidence="2 3">
    <name type="scientific">Ameca splendens</name>
    <dbReference type="NCBI Taxonomy" id="208324"/>
    <lineage>
        <taxon>Eukaryota</taxon>
        <taxon>Metazoa</taxon>
        <taxon>Chordata</taxon>
        <taxon>Craniata</taxon>
        <taxon>Vertebrata</taxon>
        <taxon>Euteleostomi</taxon>
        <taxon>Actinopterygii</taxon>
        <taxon>Neopterygii</taxon>
        <taxon>Teleostei</taxon>
        <taxon>Neoteleostei</taxon>
        <taxon>Acanthomorphata</taxon>
        <taxon>Ovalentaria</taxon>
        <taxon>Atherinomorphae</taxon>
        <taxon>Cyprinodontiformes</taxon>
        <taxon>Goodeidae</taxon>
        <taxon>Ameca</taxon>
    </lineage>
</organism>
<dbReference type="Proteomes" id="UP001469553">
    <property type="component" value="Unassembled WGS sequence"/>
</dbReference>